<reference evidence="2 3" key="1">
    <citation type="submission" date="2019-12" db="EMBL/GenBank/DDBJ databases">
        <title>Comparative genomics gives insights into the taxonomy of the Azoarcus-Aromatoleum group and reveals separate origins of nif in the plant-associated Azoarcus and non-plant-associated Aromatoleum sub-groups.</title>
        <authorList>
            <person name="Lafos M."/>
            <person name="Maluk M."/>
            <person name="Batista M."/>
            <person name="Junghare M."/>
            <person name="Carmona M."/>
            <person name="Faoro H."/>
            <person name="Cruz L.M."/>
            <person name="Battistoni F."/>
            <person name="De Souza E."/>
            <person name="Pedrosa F."/>
            <person name="Chen W.-M."/>
            <person name="Poole P.S."/>
            <person name="Dixon R.A."/>
            <person name="James E.K."/>
        </authorList>
    </citation>
    <scope>NUCLEOTIDE SEQUENCE [LARGE SCALE GENOMIC DNA]</scope>
    <source>
        <strain evidence="2 3">Td21</strain>
    </source>
</reference>
<organism evidence="2 3">
    <name type="scientific">Aromatoleum toluvorans</name>
    <dbReference type="NCBI Taxonomy" id="92002"/>
    <lineage>
        <taxon>Bacteria</taxon>
        <taxon>Pseudomonadati</taxon>
        <taxon>Pseudomonadota</taxon>
        <taxon>Betaproteobacteria</taxon>
        <taxon>Rhodocyclales</taxon>
        <taxon>Rhodocyclaceae</taxon>
        <taxon>Aromatoleum</taxon>
    </lineage>
</organism>
<name>A0ABX1PW17_9RHOO</name>
<keyword evidence="1" id="KW-1133">Transmembrane helix</keyword>
<keyword evidence="3" id="KW-1185">Reference proteome</keyword>
<keyword evidence="1" id="KW-0472">Membrane</keyword>
<feature type="transmembrane region" description="Helical" evidence="1">
    <location>
        <begin position="206"/>
        <end position="223"/>
    </location>
</feature>
<dbReference type="RefSeq" id="WP_169255540.1">
    <property type="nucleotide sequence ID" value="NZ_WTVN01000009.1"/>
</dbReference>
<feature type="transmembrane region" description="Helical" evidence="1">
    <location>
        <begin position="56"/>
        <end position="73"/>
    </location>
</feature>
<accession>A0ABX1PW17</accession>
<feature type="transmembrane region" description="Helical" evidence="1">
    <location>
        <begin position="110"/>
        <end position="132"/>
    </location>
</feature>
<protein>
    <submittedName>
        <fullName evidence="2">NnrS family protein</fullName>
    </submittedName>
</protein>
<sequence>MKFITHPVWLVGFRPFFSLACLAGLSLPLLWALMFSGALPAPAGRFTPVQWHAHEMFFGFGWAVMGGFLLTASKNWVQIRGYHGVALMWLVAAWVFERIGMAWGGAWPAALFWLSNLVFLGSIVAMLLWTLIRYRSRDSFRDNYFFLVALPLFIAAKLLLLDGAHVPAGVAMAIGLFRVAFLVMLERTLTQFMKGVFQAEIVRHPVLDNPIKLLALSLVFVAWMPKAMAGALLVVLAFLLVARFMLWKPQLAMRRIDLAVMYLGYAAIVVQLLLEFAALHASPAWVGSVSVHVFTFGVMGLIIPAMLVRISKGHTGRKVVFDAGDKLLLWIMMAGFVVRVVLPQLAPGAYTAWVHLAATAWFACFAILGWRYIPFLLAPRVDGKEH</sequence>
<feature type="transmembrane region" description="Helical" evidence="1">
    <location>
        <begin position="166"/>
        <end position="185"/>
    </location>
</feature>
<dbReference type="Proteomes" id="UP000623795">
    <property type="component" value="Unassembled WGS sequence"/>
</dbReference>
<proteinExistence type="predicted"/>
<dbReference type="EMBL" id="WTVN01000009">
    <property type="protein sequence ID" value="NMG43637.1"/>
    <property type="molecule type" value="Genomic_DNA"/>
</dbReference>
<feature type="transmembrane region" description="Helical" evidence="1">
    <location>
        <begin position="352"/>
        <end position="370"/>
    </location>
</feature>
<feature type="transmembrane region" description="Helical" evidence="1">
    <location>
        <begin position="327"/>
        <end position="346"/>
    </location>
</feature>
<evidence type="ECO:0000313" key="3">
    <source>
        <dbReference type="Proteomes" id="UP000623795"/>
    </source>
</evidence>
<dbReference type="Pfam" id="PF05940">
    <property type="entry name" value="NnrS"/>
    <property type="match status" value="1"/>
</dbReference>
<evidence type="ECO:0000256" key="1">
    <source>
        <dbReference type="SAM" id="Phobius"/>
    </source>
</evidence>
<feature type="transmembrane region" description="Helical" evidence="1">
    <location>
        <begin position="144"/>
        <end position="160"/>
    </location>
</feature>
<feature type="transmembrane region" description="Helical" evidence="1">
    <location>
        <begin position="85"/>
        <end position="104"/>
    </location>
</feature>
<evidence type="ECO:0000313" key="2">
    <source>
        <dbReference type="EMBL" id="NMG43637.1"/>
    </source>
</evidence>
<gene>
    <name evidence="2" type="ORF">GPA22_07820</name>
</gene>
<feature type="transmembrane region" description="Helical" evidence="1">
    <location>
        <begin position="285"/>
        <end position="307"/>
    </location>
</feature>
<feature type="transmembrane region" description="Helical" evidence="1">
    <location>
        <begin position="258"/>
        <end position="279"/>
    </location>
</feature>
<keyword evidence="1" id="KW-0812">Transmembrane</keyword>
<comment type="caution">
    <text evidence="2">The sequence shown here is derived from an EMBL/GenBank/DDBJ whole genome shotgun (WGS) entry which is preliminary data.</text>
</comment>
<feature type="transmembrane region" description="Helical" evidence="1">
    <location>
        <begin position="229"/>
        <end position="246"/>
    </location>
</feature>
<dbReference type="InterPro" id="IPR010266">
    <property type="entry name" value="NnrS"/>
</dbReference>